<sequence>MRETILILTRRSTMSGHRRDRFTGLRELQLRGEKLLFSATTFFFSLIFLYISSSLQHDLSRLELSQLAYRRETPPRRVVRAYAGERRKLTAYKCHYARCRCSYISVTKRAKRDELTRPPKYPWNFHPESSSIFFCVVQCDADAHLQHVLPREIFKIEWLLGESIEPNEINGIVDPRPLVDFVIETGYKDEPEVDEDGKPLLRRTTPIHHAAWKNKTSLIPDLFEIYDRFDVNYSDERGYTHFHVACRHGHKNIVKKFLDRGQDPNVLLPNTGESALNLALKSKNNEVFELLLSNGADPNLGNKNGRTLLHLIDKVVDAAKMLFELSKDLPVQVDARDNWGNTPLHLAMRERNLKMIEFLLRRGADPNAANEAGSTPLHVSCRSYGLNDHNSLVIFFKISEEANRLVQVDAKDNLGRTPLQWAVANLYLRNVDVLLNRGADLSDFVFPTEAYHGACYAGLVGCSPSLRLAMASGTLLAIEILEAAGAGYELHLNEALTIMKFFAEQELFEQWTDLEKHWVNDEEFAREAKEVAIIPSLSIYDLIGLRPARAAKLLTHRDYYDLARSWKFYATPKRHKQFCVIRLCEIAARGFFRRWALDPLLELTNYELPILCCDKILDQLMNQDLYHVCLAAYEPKLASTALFNVSLYQ</sequence>
<keyword evidence="4" id="KW-0812">Transmembrane</keyword>
<feature type="repeat" description="ANK" evidence="3">
    <location>
        <begin position="271"/>
        <end position="303"/>
    </location>
</feature>
<keyword evidence="6" id="KW-1185">Reference proteome</keyword>
<gene>
    <name evidence="5" type="ORF">TBRA_LOCUS13640</name>
</gene>
<dbReference type="Proteomes" id="UP000479190">
    <property type="component" value="Unassembled WGS sequence"/>
</dbReference>
<evidence type="ECO:0000256" key="3">
    <source>
        <dbReference type="PROSITE-ProRule" id="PRU00023"/>
    </source>
</evidence>
<evidence type="ECO:0000313" key="5">
    <source>
        <dbReference type="EMBL" id="CAB0041997.1"/>
    </source>
</evidence>
<dbReference type="PANTHER" id="PTHR24173">
    <property type="entry name" value="ANKYRIN REPEAT CONTAINING"/>
    <property type="match status" value="1"/>
</dbReference>
<dbReference type="InterPro" id="IPR002110">
    <property type="entry name" value="Ankyrin_rpt"/>
</dbReference>
<dbReference type="EMBL" id="CADCXV010001147">
    <property type="protein sequence ID" value="CAB0041997.1"/>
    <property type="molecule type" value="Genomic_DNA"/>
</dbReference>
<dbReference type="PROSITE" id="PS50297">
    <property type="entry name" value="ANK_REP_REGION"/>
    <property type="match status" value="4"/>
</dbReference>
<evidence type="ECO:0000313" key="6">
    <source>
        <dbReference type="Proteomes" id="UP000479190"/>
    </source>
</evidence>
<dbReference type="InterPro" id="IPR036770">
    <property type="entry name" value="Ankyrin_rpt-contain_sf"/>
</dbReference>
<dbReference type="PROSITE" id="PS50088">
    <property type="entry name" value="ANK_REPEAT"/>
    <property type="match status" value="4"/>
</dbReference>
<organism evidence="5 6">
    <name type="scientific">Trichogramma brassicae</name>
    <dbReference type="NCBI Taxonomy" id="86971"/>
    <lineage>
        <taxon>Eukaryota</taxon>
        <taxon>Metazoa</taxon>
        <taxon>Ecdysozoa</taxon>
        <taxon>Arthropoda</taxon>
        <taxon>Hexapoda</taxon>
        <taxon>Insecta</taxon>
        <taxon>Pterygota</taxon>
        <taxon>Neoptera</taxon>
        <taxon>Endopterygota</taxon>
        <taxon>Hymenoptera</taxon>
        <taxon>Apocrita</taxon>
        <taxon>Proctotrupomorpha</taxon>
        <taxon>Chalcidoidea</taxon>
        <taxon>Trichogrammatidae</taxon>
        <taxon>Trichogramma</taxon>
    </lineage>
</organism>
<feature type="repeat" description="ANK" evidence="3">
    <location>
        <begin position="339"/>
        <end position="371"/>
    </location>
</feature>
<reference evidence="5 6" key="1">
    <citation type="submission" date="2020-02" db="EMBL/GenBank/DDBJ databases">
        <authorList>
            <person name="Ferguson B K."/>
        </authorList>
    </citation>
    <scope>NUCLEOTIDE SEQUENCE [LARGE SCALE GENOMIC DNA]</scope>
</reference>
<accession>A0A6H5IYF3</accession>
<dbReference type="OrthoDB" id="411646at2759"/>
<evidence type="ECO:0000256" key="4">
    <source>
        <dbReference type="SAM" id="Phobius"/>
    </source>
</evidence>
<dbReference type="SMART" id="SM00248">
    <property type="entry name" value="ANK"/>
    <property type="match status" value="6"/>
</dbReference>
<evidence type="ECO:0000256" key="1">
    <source>
        <dbReference type="ARBA" id="ARBA00022737"/>
    </source>
</evidence>
<name>A0A6H5IYF3_9HYME</name>
<keyword evidence="4" id="KW-0472">Membrane</keyword>
<feature type="repeat" description="ANK" evidence="3">
    <location>
        <begin position="237"/>
        <end position="269"/>
    </location>
</feature>
<feature type="repeat" description="ANK" evidence="3">
    <location>
        <begin position="414"/>
        <end position="442"/>
    </location>
</feature>
<keyword evidence="4" id="KW-1133">Transmembrane helix</keyword>
<evidence type="ECO:0000256" key="2">
    <source>
        <dbReference type="ARBA" id="ARBA00023043"/>
    </source>
</evidence>
<keyword evidence="1" id="KW-0677">Repeat</keyword>
<dbReference type="Gene3D" id="1.25.40.20">
    <property type="entry name" value="Ankyrin repeat-containing domain"/>
    <property type="match status" value="2"/>
</dbReference>
<dbReference type="AlphaFoldDB" id="A0A6H5IYF3"/>
<proteinExistence type="predicted"/>
<dbReference type="Pfam" id="PF12796">
    <property type="entry name" value="Ank_2"/>
    <property type="match status" value="2"/>
</dbReference>
<dbReference type="PANTHER" id="PTHR24173:SF74">
    <property type="entry name" value="ANKYRIN REPEAT DOMAIN-CONTAINING PROTEIN 16"/>
    <property type="match status" value="1"/>
</dbReference>
<dbReference type="SUPFAM" id="SSF48403">
    <property type="entry name" value="Ankyrin repeat"/>
    <property type="match status" value="1"/>
</dbReference>
<dbReference type="PRINTS" id="PR01415">
    <property type="entry name" value="ANKYRIN"/>
</dbReference>
<protein>
    <submittedName>
        <fullName evidence="5">Uncharacterized protein</fullName>
    </submittedName>
</protein>
<feature type="transmembrane region" description="Helical" evidence="4">
    <location>
        <begin position="35"/>
        <end position="52"/>
    </location>
</feature>
<keyword evidence="2 3" id="KW-0040">ANK repeat</keyword>